<dbReference type="PANTHER" id="PTHR11902:SF1">
    <property type="entry name" value="ENOLASE"/>
    <property type="match status" value="1"/>
</dbReference>
<dbReference type="SMART" id="SM01192">
    <property type="entry name" value="Enolase_C"/>
    <property type="match status" value="1"/>
</dbReference>
<dbReference type="PRINTS" id="PR00148">
    <property type="entry name" value="ENOLASE"/>
</dbReference>
<name>A0A650EKL4_9BACT</name>
<comment type="function">
    <text evidence="9">Catalyzes the reversible conversion of 2-phosphoglycerate (2-PG) into phosphoenolpyruvate (PEP). It is essential for the degradation of carbohydrates via glycolysis.</text>
</comment>
<feature type="binding site" evidence="9">
    <location>
        <position position="163"/>
    </location>
    <ligand>
        <name>(2R)-2-phosphoglycerate</name>
        <dbReference type="ChEBI" id="CHEBI:58289"/>
    </ligand>
</feature>
<dbReference type="InterPro" id="IPR036849">
    <property type="entry name" value="Enolase-like_C_sf"/>
</dbReference>
<dbReference type="GO" id="GO:0005576">
    <property type="term" value="C:extracellular region"/>
    <property type="evidence" value="ECO:0007669"/>
    <property type="project" value="UniProtKB-SubCell"/>
</dbReference>
<feature type="active site" description="Proton acceptor" evidence="9 10">
    <location>
        <position position="334"/>
    </location>
</feature>
<feature type="binding site" evidence="11">
    <location>
        <begin position="361"/>
        <end position="364"/>
    </location>
    <ligand>
        <name>substrate</name>
    </ligand>
</feature>
<dbReference type="Pfam" id="PF00113">
    <property type="entry name" value="Enolase_C"/>
    <property type="match status" value="1"/>
</dbReference>
<evidence type="ECO:0000256" key="6">
    <source>
        <dbReference type="ARBA" id="ARBA00022842"/>
    </source>
</evidence>
<keyword evidence="6 9" id="KW-0460">Magnesium</keyword>
<dbReference type="GO" id="GO:0004634">
    <property type="term" value="F:phosphopyruvate hydratase activity"/>
    <property type="evidence" value="ECO:0007669"/>
    <property type="project" value="UniProtKB-UniRule"/>
</dbReference>
<feature type="binding site" evidence="11">
    <location>
        <position position="385"/>
    </location>
    <ligand>
        <name>substrate</name>
    </ligand>
</feature>
<sequence>MSSAIKNIHARQILDSRGTPTIEVEVKLFSGESGIASVPSGASTGKFEALELRDNEPDFSGKSVRKAVNNINKIIAPVLINKNVDNQYLIDRTLISLDGTENKSTLGANATLGVSMACARAGANCYGLPLYGYLGGIDTSTLPVPMMNILNGGVHANNNIEFQEFMIAPVGAKSFSEAIQIGAEVFYSLKTLLNKKNLSTGVGDEGGFAPNLEANSDAIELIIEAIQNANYTTEQVKICLDIASSEFYNNGKYFIRNEAYTSSEFVEILENLVRKYPIISIEDGMAEDDWEGWKLLTHNIGNKCQLVGDDLFVTNIKRIRQGIKESCANSVLIKLNQIGTVSETLEAINLAKHNNYTTVISHRSGETEDTFIADLAVAVNSGLIKTGSLSRSERVAKYNRLLKIEQNLGKNAKYLGMNAFNPKKH</sequence>
<evidence type="ECO:0000256" key="3">
    <source>
        <dbReference type="ARBA" id="ARBA00012058"/>
    </source>
</evidence>
<dbReference type="GO" id="GO:0000287">
    <property type="term" value="F:magnesium ion binding"/>
    <property type="evidence" value="ECO:0007669"/>
    <property type="project" value="UniProtKB-UniRule"/>
</dbReference>
<reference evidence="15" key="1">
    <citation type="journal article" date="2020" name="J. ISSAAS">
        <title>Lactobacilli and other gastrointestinal microbiota of Peromyscus leucopus, reservoir host for agents of Lyme disease and other zoonoses in North America.</title>
        <authorList>
            <person name="Milovic A."/>
            <person name="Bassam K."/>
            <person name="Shao H."/>
            <person name="Chatzistamou I."/>
            <person name="Tufts D.M."/>
            <person name="Diuk-Wasser M."/>
            <person name="Barbour A.G."/>
        </authorList>
    </citation>
    <scope>NUCLEOTIDE SEQUENCE</scope>
    <source>
        <strain evidence="15">LL20</strain>
    </source>
</reference>
<evidence type="ECO:0000256" key="11">
    <source>
        <dbReference type="PIRSR" id="PIRSR001400-2"/>
    </source>
</evidence>
<evidence type="ECO:0000256" key="2">
    <source>
        <dbReference type="ARBA" id="ARBA00009604"/>
    </source>
</evidence>
<dbReference type="PANTHER" id="PTHR11902">
    <property type="entry name" value="ENOLASE"/>
    <property type="match status" value="1"/>
</dbReference>
<evidence type="ECO:0000256" key="10">
    <source>
        <dbReference type="PIRSR" id="PIRSR001400-1"/>
    </source>
</evidence>
<dbReference type="GO" id="GO:0000015">
    <property type="term" value="C:phosphopyruvate hydratase complex"/>
    <property type="evidence" value="ECO:0007669"/>
    <property type="project" value="InterPro"/>
</dbReference>
<protein>
    <recommendedName>
        <fullName evidence="4 9">Enolase</fullName>
        <ecNumber evidence="3 9">4.2.1.11</ecNumber>
    </recommendedName>
    <alternativeName>
        <fullName evidence="9">2-phospho-D-glycerate hydro-lyase</fullName>
    </alternativeName>
    <alternativeName>
        <fullName evidence="9">2-phosphoglycerate dehydratase</fullName>
    </alternativeName>
</protein>
<feature type="binding site" evidence="11">
    <location>
        <position position="164"/>
    </location>
    <ligand>
        <name>substrate</name>
    </ligand>
</feature>
<keyword evidence="9 12" id="KW-0479">Metal-binding</keyword>
<feature type="binding site" evidence="9">
    <location>
        <position position="364"/>
    </location>
    <ligand>
        <name>(2R)-2-phosphoglycerate</name>
        <dbReference type="ChEBI" id="CHEBI:58289"/>
    </ligand>
</feature>
<dbReference type="InterPro" id="IPR020810">
    <property type="entry name" value="Enolase_C"/>
</dbReference>
<evidence type="ECO:0000259" key="13">
    <source>
        <dbReference type="SMART" id="SM01192"/>
    </source>
</evidence>
<dbReference type="HAMAP" id="MF_00318">
    <property type="entry name" value="Enolase"/>
    <property type="match status" value="1"/>
</dbReference>
<feature type="domain" description="Enolase N-terminal" evidence="14">
    <location>
        <begin position="5"/>
        <end position="134"/>
    </location>
</feature>
<accession>A0A650EKL4</accession>
<feature type="binding site" evidence="9 12">
    <location>
        <position position="241"/>
    </location>
    <ligand>
        <name>Mg(2+)</name>
        <dbReference type="ChEBI" id="CHEBI:18420"/>
    </ligand>
</feature>
<comment type="catalytic activity">
    <reaction evidence="9">
        <text>(2R)-2-phosphoglycerate = phosphoenolpyruvate + H2O</text>
        <dbReference type="Rhea" id="RHEA:10164"/>
        <dbReference type="ChEBI" id="CHEBI:15377"/>
        <dbReference type="ChEBI" id="CHEBI:58289"/>
        <dbReference type="ChEBI" id="CHEBI:58702"/>
        <dbReference type="EC" id="4.2.1.11"/>
    </reaction>
</comment>
<dbReference type="SFLD" id="SFLDS00001">
    <property type="entry name" value="Enolase"/>
    <property type="match status" value="1"/>
</dbReference>
<feature type="binding site" evidence="9">
    <location>
        <position position="385"/>
    </location>
    <ligand>
        <name>(2R)-2-phosphoglycerate</name>
        <dbReference type="ChEBI" id="CHEBI:58289"/>
    </ligand>
</feature>
<evidence type="ECO:0000256" key="8">
    <source>
        <dbReference type="ARBA" id="ARBA00023239"/>
    </source>
</evidence>
<feature type="binding site" evidence="11">
    <location>
        <position position="155"/>
    </location>
    <ligand>
        <name>substrate</name>
    </ligand>
</feature>
<dbReference type="PROSITE" id="PS00164">
    <property type="entry name" value="ENOLASE"/>
    <property type="match status" value="1"/>
</dbReference>
<evidence type="ECO:0000256" key="12">
    <source>
        <dbReference type="PIRSR" id="PIRSR001400-3"/>
    </source>
</evidence>
<feature type="binding site" evidence="11">
    <location>
        <position position="309"/>
    </location>
    <ligand>
        <name>substrate</name>
    </ligand>
</feature>
<evidence type="ECO:0000256" key="4">
    <source>
        <dbReference type="ARBA" id="ARBA00017068"/>
    </source>
</evidence>
<dbReference type="InterPro" id="IPR020809">
    <property type="entry name" value="Enolase_CS"/>
</dbReference>
<keyword evidence="5 9" id="KW-0964">Secreted</keyword>
<dbReference type="EMBL" id="MN577570">
    <property type="protein sequence ID" value="QGT49771.1"/>
    <property type="molecule type" value="Genomic_DNA"/>
</dbReference>
<dbReference type="UniPathway" id="UPA00109">
    <property type="reaction ID" value="UER00187"/>
</dbReference>
<dbReference type="GO" id="GO:0009986">
    <property type="term" value="C:cell surface"/>
    <property type="evidence" value="ECO:0007669"/>
    <property type="project" value="UniProtKB-SubCell"/>
</dbReference>
<evidence type="ECO:0000256" key="5">
    <source>
        <dbReference type="ARBA" id="ARBA00022525"/>
    </source>
</evidence>
<gene>
    <name evidence="9 15" type="primary">eno</name>
    <name evidence="15" type="ORF">Melaina855_1580</name>
</gene>
<dbReference type="SFLD" id="SFLDG00178">
    <property type="entry name" value="enolase"/>
    <property type="match status" value="1"/>
</dbReference>
<dbReference type="CDD" id="cd03313">
    <property type="entry name" value="enolase"/>
    <property type="match status" value="1"/>
</dbReference>
<feature type="active site" description="Proton donor" evidence="9 10">
    <location>
        <position position="205"/>
    </location>
</feature>
<dbReference type="EC" id="4.2.1.11" evidence="3 9"/>
<keyword evidence="8 9" id="KW-0456">Lyase</keyword>
<organism evidence="15">
    <name type="scientific">uncultured Candidatus Melainabacteria bacterium</name>
    <dbReference type="NCBI Taxonomy" id="2682970"/>
    <lineage>
        <taxon>Bacteria</taxon>
        <taxon>Bacillati</taxon>
        <taxon>Candidatus Melainabacteria</taxon>
        <taxon>environmental samples</taxon>
    </lineage>
</organism>
<keyword evidence="7 9" id="KW-0324">Glycolysis</keyword>
<comment type="subcellular location">
    <subcellularLocation>
        <location evidence="9">Cytoplasm</location>
    </subcellularLocation>
    <subcellularLocation>
        <location evidence="9">Secreted</location>
    </subcellularLocation>
    <subcellularLocation>
        <location evidence="9">Cell surface</location>
    </subcellularLocation>
    <text evidence="9">Fractions of enolase are present in both the cytoplasm and on the cell surface.</text>
</comment>
<feature type="domain" description="Enolase C-terminal TIM barrel" evidence="13">
    <location>
        <begin position="139"/>
        <end position="422"/>
    </location>
</feature>
<dbReference type="SMART" id="SM01193">
    <property type="entry name" value="Enolase_N"/>
    <property type="match status" value="1"/>
</dbReference>
<evidence type="ECO:0000259" key="14">
    <source>
        <dbReference type="SMART" id="SM01193"/>
    </source>
</evidence>
<evidence type="ECO:0000256" key="7">
    <source>
        <dbReference type="ARBA" id="ARBA00023152"/>
    </source>
</evidence>
<dbReference type="PIRSF" id="PIRSF001400">
    <property type="entry name" value="Enolase"/>
    <property type="match status" value="1"/>
</dbReference>
<comment type="pathway">
    <text evidence="1 9">Carbohydrate degradation; glycolysis; pyruvate from D-glyceraldehyde 3-phosphate: step 4/5.</text>
</comment>
<dbReference type="Gene3D" id="3.30.390.10">
    <property type="entry name" value="Enolase-like, N-terminal domain"/>
    <property type="match status" value="1"/>
</dbReference>
<feature type="binding site" evidence="9 12">
    <location>
        <position position="282"/>
    </location>
    <ligand>
        <name>Mg(2+)</name>
        <dbReference type="ChEBI" id="CHEBI:18420"/>
    </ligand>
</feature>
<dbReference type="GO" id="GO:0006096">
    <property type="term" value="P:glycolytic process"/>
    <property type="evidence" value="ECO:0007669"/>
    <property type="project" value="UniProtKB-UniRule"/>
</dbReference>
<proteinExistence type="inferred from homology"/>
<evidence type="ECO:0000313" key="15">
    <source>
        <dbReference type="EMBL" id="QGT49771.1"/>
    </source>
</evidence>
<evidence type="ECO:0000256" key="9">
    <source>
        <dbReference type="HAMAP-Rule" id="MF_00318"/>
    </source>
</evidence>
<dbReference type="InterPro" id="IPR029017">
    <property type="entry name" value="Enolase-like_N"/>
</dbReference>
<comment type="cofactor">
    <cofactor evidence="9">
        <name>Mg(2+)</name>
        <dbReference type="ChEBI" id="CHEBI:18420"/>
    </cofactor>
    <text evidence="9">Binds a second Mg(2+) ion via substrate during catalysis.</text>
</comment>
<feature type="binding site" evidence="9">
    <location>
        <position position="363"/>
    </location>
    <ligand>
        <name>(2R)-2-phosphoglycerate</name>
        <dbReference type="ChEBI" id="CHEBI:58289"/>
    </ligand>
</feature>
<evidence type="ECO:0000256" key="1">
    <source>
        <dbReference type="ARBA" id="ARBA00005031"/>
    </source>
</evidence>
<dbReference type="InterPro" id="IPR020811">
    <property type="entry name" value="Enolase_N"/>
</dbReference>
<dbReference type="NCBIfam" id="TIGR01060">
    <property type="entry name" value="eno"/>
    <property type="match status" value="1"/>
</dbReference>
<dbReference type="SUPFAM" id="SSF54826">
    <property type="entry name" value="Enolase N-terminal domain-like"/>
    <property type="match status" value="1"/>
</dbReference>
<comment type="cofactor">
    <cofactor evidence="12">
        <name>Mg(2+)</name>
        <dbReference type="ChEBI" id="CHEBI:18420"/>
    </cofactor>
    <text evidence="12">Mg(2+) is required for catalysis and for stabilizing the dimer.</text>
</comment>
<dbReference type="SFLD" id="SFLDF00002">
    <property type="entry name" value="enolase"/>
    <property type="match status" value="1"/>
</dbReference>
<feature type="binding site" evidence="11">
    <location>
        <position position="282"/>
    </location>
    <ligand>
        <name>substrate</name>
    </ligand>
</feature>
<dbReference type="AlphaFoldDB" id="A0A650EKL4"/>
<keyword evidence="9" id="KW-0963">Cytoplasm</keyword>
<feature type="binding site" evidence="9">
    <location>
        <position position="334"/>
    </location>
    <ligand>
        <name>(2R)-2-phosphoglycerate</name>
        <dbReference type="ChEBI" id="CHEBI:58289"/>
    </ligand>
</feature>
<comment type="similarity">
    <text evidence="2 9">Belongs to the enolase family.</text>
</comment>
<dbReference type="InterPro" id="IPR000941">
    <property type="entry name" value="Enolase"/>
</dbReference>
<dbReference type="Pfam" id="PF03952">
    <property type="entry name" value="Enolase_N"/>
    <property type="match status" value="1"/>
</dbReference>
<dbReference type="Gene3D" id="3.20.20.120">
    <property type="entry name" value="Enolase-like C-terminal domain"/>
    <property type="match status" value="1"/>
</dbReference>
<dbReference type="SUPFAM" id="SSF51604">
    <property type="entry name" value="Enolase C-terminal domain-like"/>
    <property type="match status" value="1"/>
</dbReference>
<feature type="binding site" evidence="9 12">
    <location>
        <position position="309"/>
    </location>
    <ligand>
        <name>Mg(2+)</name>
        <dbReference type="ChEBI" id="CHEBI:18420"/>
    </ligand>
</feature>